<dbReference type="GO" id="GO:0072354">
    <property type="term" value="F:histone H3T3 kinase activity"/>
    <property type="evidence" value="ECO:0000318"/>
    <property type="project" value="GO_Central"/>
</dbReference>
<evidence type="ECO:0000256" key="5">
    <source>
        <dbReference type="ARBA" id="ARBA00022490"/>
    </source>
</evidence>
<dbReference type="SUPFAM" id="SSF56112">
    <property type="entry name" value="Protein kinase-like (PK-like)"/>
    <property type="match status" value="1"/>
</dbReference>
<dbReference type="InterPro" id="IPR011009">
    <property type="entry name" value="Kinase-like_dom_sf"/>
</dbReference>
<dbReference type="GO" id="GO:0035556">
    <property type="term" value="P:intracellular signal transduction"/>
    <property type="evidence" value="ECO:0000318"/>
    <property type="project" value="GO_Central"/>
</dbReference>
<keyword evidence="7" id="KW-0808">Transferase</keyword>
<accession>W1NWH6</accession>
<evidence type="ECO:0000259" key="13">
    <source>
        <dbReference type="SMART" id="SM01331"/>
    </source>
</evidence>
<dbReference type="GO" id="GO:0035402">
    <property type="term" value="F:histone H3T11 kinase activity"/>
    <property type="evidence" value="ECO:0007669"/>
    <property type="project" value="EnsemblPlants"/>
</dbReference>
<evidence type="ECO:0000313" key="14">
    <source>
        <dbReference type="EMBL" id="ERN01992.1"/>
    </source>
</evidence>
<evidence type="ECO:0000256" key="8">
    <source>
        <dbReference type="ARBA" id="ARBA00022741"/>
    </source>
</evidence>
<gene>
    <name evidence="14" type="ORF">AMTR_s00045p00081020</name>
</gene>
<evidence type="ECO:0000313" key="15">
    <source>
        <dbReference type="Proteomes" id="UP000017836"/>
    </source>
</evidence>
<evidence type="ECO:0000256" key="12">
    <source>
        <dbReference type="ARBA" id="ARBA00048679"/>
    </source>
</evidence>
<reference evidence="15" key="1">
    <citation type="journal article" date="2013" name="Science">
        <title>The Amborella genome and the evolution of flowering plants.</title>
        <authorList>
            <consortium name="Amborella Genome Project"/>
        </authorList>
    </citation>
    <scope>NUCLEOTIDE SEQUENCE [LARGE SCALE GENOMIC DNA]</scope>
</reference>
<evidence type="ECO:0000256" key="6">
    <source>
        <dbReference type="ARBA" id="ARBA00022527"/>
    </source>
</evidence>
<dbReference type="Proteomes" id="UP000017836">
    <property type="component" value="Unassembled WGS sequence"/>
</dbReference>
<dbReference type="EC" id="2.7.11.1" evidence="3"/>
<comment type="subcellular location">
    <subcellularLocation>
        <location evidence="1">Chromosome</location>
    </subcellularLocation>
    <subcellularLocation>
        <location evidence="2">Cytoplasm</location>
    </subcellularLocation>
</comment>
<keyword evidence="15" id="KW-1185">Reference proteome</keyword>
<dbReference type="Pfam" id="PF12330">
    <property type="entry name" value="Haspin_kinase"/>
    <property type="match status" value="1"/>
</dbReference>
<dbReference type="GO" id="GO:0005634">
    <property type="term" value="C:nucleus"/>
    <property type="evidence" value="ECO:0000318"/>
    <property type="project" value="GO_Central"/>
</dbReference>
<comment type="catalytic activity">
    <reaction evidence="11">
        <text>L-threonyl-[protein] + ATP = O-phospho-L-threonyl-[protein] + ADP + H(+)</text>
        <dbReference type="Rhea" id="RHEA:46608"/>
        <dbReference type="Rhea" id="RHEA-COMP:11060"/>
        <dbReference type="Rhea" id="RHEA-COMP:11605"/>
        <dbReference type="ChEBI" id="CHEBI:15378"/>
        <dbReference type="ChEBI" id="CHEBI:30013"/>
        <dbReference type="ChEBI" id="CHEBI:30616"/>
        <dbReference type="ChEBI" id="CHEBI:61977"/>
        <dbReference type="ChEBI" id="CHEBI:456216"/>
        <dbReference type="EC" id="2.7.11.1"/>
    </reaction>
</comment>
<dbReference type="Gene3D" id="3.30.200.20">
    <property type="entry name" value="Phosphorylase Kinase, domain 1"/>
    <property type="match status" value="1"/>
</dbReference>
<comment type="catalytic activity">
    <reaction evidence="12">
        <text>L-seryl-[protein] + ATP = O-phospho-L-seryl-[protein] + ADP + H(+)</text>
        <dbReference type="Rhea" id="RHEA:17989"/>
        <dbReference type="Rhea" id="RHEA-COMP:9863"/>
        <dbReference type="Rhea" id="RHEA-COMP:11604"/>
        <dbReference type="ChEBI" id="CHEBI:15378"/>
        <dbReference type="ChEBI" id="CHEBI:29999"/>
        <dbReference type="ChEBI" id="CHEBI:30616"/>
        <dbReference type="ChEBI" id="CHEBI:83421"/>
        <dbReference type="ChEBI" id="CHEBI:456216"/>
        <dbReference type="EC" id="2.7.11.1"/>
    </reaction>
</comment>
<dbReference type="FunFam" id="1.10.510.10:FF:000401">
    <property type="entry name" value="serine/threonine-protein kinase haspin"/>
    <property type="match status" value="1"/>
</dbReference>
<dbReference type="Gene3D" id="1.10.510.10">
    <property type="entry name" value="Transferase(Phosphotransferase) domain 1"/>
    <property type="match status" value="1"/>
</dbReference>
<evidence type="ECO:0000256" key="4">
    <source>
        <dbReference type="ARBA" id="ARBA00022454"/>
    </source>
</evidence>
<dbReference type="GO" id="GO:0005737">
    <property type="term" value="C:cytoplasm"/>
    <property type="evidence" value="ECO:0000318"/>
    <property type="project" value="GO_Central"/>
</dbReference>
<evidence type="ECO:0000256" key="10">
    <source>
        <dbReference type="ARBA" id="ARBA00022840"/>
    </source>
</evidence>
<evidence type="ECO:0000256" key="11">
    <source>
        <dbReference type="ARBA" id="ARBA00047899"/>
    </source>
</evidence>
<dbReference type="EMBL" id="KI394661">
    <property type="protein sequence ID" value="ERN01992.1"/>
    <property type="molecule type" value="Genomic_DNA"/>
</dbReference>
<keyword evidence="5" id="KW-0963">Cytoplasm</keyword>
<keyword evidence="6" id="KW-0723">Serine/threonine-protein kinase</keyword>
<dbReference type="STRING" id="13333.W1NWH6"/>
<evidence type="ECO:0000256" key="9">
    <source>
        <dbReference type="ARBA" id="ARBA00022777"/>
    </source>
</evidence>
<keyword evidence="8" id="KW-0547">Nucleotide-binding</keyword>
<keyword evidence="4" id="KW-0158">Chromosome</keyword>
<dbReference type="GO" id="GO:0005694">
    <property type="term" value="C:chromosome"/>
    <property type="evidence" value="ECO:0007669"/>
    <property type="project" value="UniProtKB-SubCell"/>
</dbReference>
<sequence length="564" mass="63380">MASTSGGDIWSEVMVTEEREAKEINVVYRRRKPANISQCPRANALISQINEKNPVKRMDSWRNSWINRSLCARGRKSMVVSGVANVGVQPIREEGKKKSRPAVRNNKMVQPSPDYVKKWVSYFEEVDAFTLDEESASPKVRGRWQRNSELPQFGLKGNGETSMLSIVEGLRLSWIARAIDEIQLHDNEAESPKPDSCYKQSEMPDEELALVPVEPTKASEINSFTNLLKLCGQSSPQSLSEVISKYSLNKNDVIKIGEGTYGEAFKCGGSVLKIVPFGGDLQVNGEVQKGSAELFAEAFLSLIINSLRGGDTSCRNFIETKEIRVCQGAYNATLIGAWEDWDMNHVSENDPPTAFPGKQCYVVFVLAHGGQDLESFVLRSFEEVQSLLIQVTASLAIAEVACEFEHRDLHWGNVLLSRDETSTLEFSLQGRKMWAKTFGLSVSIIDFTLSRINAGDTIQFLDLSADPELFNGPKRDKQSETYRKMLEVTEGCWEGSFPKTNVLWLHYLVDILLTKKSYKHTDKDLRDLRSLRKRLLSYDSAKAAVSDCFFNELWVDLIEGVVNN</sequence>
<dbReference type="GO" id="GO:0043687">
    <property type="term" value="P:post-translational protein modification"/>
    <property type="evidence" value="ECO:0007669"/>
    <property type="project" value="EnsemblPlants"/>
</dbReference>
<dbReference type="Gramene" id="ERN01992">
    <property type="protein sequence ID" value="ERN01992"/>
    <property type="gene ID" value="AMTR_s00045p00081020"/>
</dbReference>
<dbReference type="GO" id="GO:0000278">
    <property type="term" value="P:mitotic cell cycle"/>
    <property type="evidence" value="ECO:0000318"/>
    <property type="project" value="GO_Central"/>
</dbReference>
<protein>
    <recommendedName>
        <fullName evidence="3">non-specific serine/threonine protein kinase</fullName>
        <ecNumber evidence="3">2.7.11.1</ecNumber>
    </recommendedName>
</protein>
<dbReference type="OMA" id="DYWEGSF"/>
<keyword evidence="10" id="KW-0067">ATP-binding</keyword>
<name>W1NWH6_AMBTC</name>
<keyword evidence="9" id="KW-0418">Kinase</keyword>
<feature type="domain" description="Serine/threonine-protein kinase haspin C-terminal" evidence="13">
    <location>
        <begin position="467"/>
        <end position="550"/>
    </location>
</feature>
<evidence type="ECO:0000256" key="1">
    <source>
        <dbReference type="ARBA" id="ARBA00004286"/>
    </source>
</evidence>
<dbReference type="PANTHER" id="PTHR24419">
    <property type="entry name" value="INTERLEUKIN-1 RECEPTOR-ASSOCIATED KINASE"/>
    <property type="match status" value="1"/>
</dbReference>
<dbReference type="GO" id="GO:0005524">
    <property type="term" value="F:ATP binding"/>
    <property type="evidence" value="ECO:0007669"/>
    <property type="project" value="UniProtKB-KW"/>
</dbReference>
<dbReference type="eggNOG" id="KOG2464">
    <property type="taxonomic scope" value="Eukaryota"/>
</dbReference>
<evidence type="ECO:0000256" key="7">
    <source>
        <dbReference type="ARBA" id="ARBA00022679"/>
    </source>
</evidence>
<dbReference type="AlphaFoldDB" id="W1NWH6"/>
<proteinExistence type="predicted"/>
<dbReference type="SMART" id="SM01331">
    <property type="entry name" value="DUF3635"/>
    <property type="match status" value="1"/>
</dbReference>
<organism evidence="14 15">
    <name type="scientific">Amborella trichopoda</name>
    <dbReference type="NCBI Taxonomy" id="13333"/>
    <lineage>
        <taxon>Eukaryota</taxon>
        <taxon>Viridiplantae</taxon>
        <taxon>Streptophyta</taxon>
        <taxon>Embryophyta</taxon>
        <taxon>Tracheophyta</taxon>
        <taxon>Spermatophyta</taxon>
        <taxon>Magnoliopsida</taxon>
        <taxon>Amborellales</taxon>
        <taxon>Amborellaceae</taxon>
        <taxon>Amborella</taxon>
    </lineage>
</organism>
<dbReference type="HOGENOM" id="CLU_019002_1_0_1"/>
<dbReference type="InterPro" id="IPR024604">
    <property type="entry name" value="GSG2_C"/>
</dbReference>
<evidence type="ECO:0000256" key="2">
    <source>
        <dbReference type="ARBA" id="ARBA00004496"/>
    </source>
</evidence>
<evidence type="ECO:0000256" key="3">
    <source>
        <dbReference type="ARBA" id="ARBA00012513"/>
    </source>
</evidence>
<dbReference type="PANTHER" id="PTHR24419:SF18">
    <property type="entry name" value="SERINE_THREONINE-PROTEIN KINASE HASPIN"/>
    <property type="match status" value="1"/>
</dbReference>